<dbReference type="EMBL" id="JACXIY010000003">
    <property type="protein sequence ID" value="MBD2867649.1"/>
    <property type="molecule type" value="Genomic_DNA"/>
</dbReference>
<organism evidence="1 2">
    <name type="scientific">Paenibacillus arenilitoris</name>
    <dbReference type="NCBI Taxonomy" id="2772299"/>
    <lineage>
        <taxon>Bacteria</taxon>
        <taxon>Bacillati</taxon>
        <taxon>Bacillota</taxon>
        <taxon>Bacilli</taxon>
        <taxon>Bacillales</taxon>
        <taxon>Paenibacillaceae</taxon>
        <taxon>Paenibacillus</taxon>
    </lineage>
</organism>
<name>A0A927H5K4_9BACL</name>
<reference evidence="1" key="1">
    <citation type="submission" date="2020-09" db="EMBL/GenBank/DDBJ databases">
        <title>A novel bacterium of genus Paenibacillus, isolated from South China Sea.</title>
        <authorList>
            <person name="Huang H."/>
            <person name="Mo K."/>
            <person name="Hu Y."/>
        </authorList>
    </citation>
    <scope>NUCLEOTIDE SEQUENCE</scope>
    <source>
        <strain evidence="1">IB182493</strain>
    </source>
</reference>
<accession>A0A927H5K4</accession>
<evidence type="ECO:0000313" key="2">
    <source>
        <dbReference type="Proteomes" id="UP000632125"/>
    </source>
</evidence>
<comment type="caution">
    <text evidence="1">The sequence shown here is derived from an EMBL/GenBank/DDBJ whole genome shotgun (WGS) entry which is preliminary data.</text>
</comment>
<proteinExistence type="predicted"/>
<keyword evidence="2" id="KW-1185">Reference proteome</keyword>
<gene>
    <name evidence="1" type="ORF">IDH41_03600</name>
</gene>
<dbReference type="AlphaFoldDB" id="A0A927H5K4"/>
<dbReference type="RefSeq" id="WP_190858370.1">
    <property type="nucleotide sequence ID" value="NZ_JACXIY010000003.1"/>
</dbReference>
<dbReference type="Proteomes" id="UP000632125">
    <property type="component" value="Unassembled WGS sequence"/>
</dbReference>
<sequence>MRLRAARNNARNGQFTVYVIPAWKWKEFIAFELIGGTAFYLVCRTIAHSELFGIAANIAGPQMLKFLTSAYRNDAKNVPRPPSR</sequence>
<evidence type="ECO:0000313" key="1">
    <source>
        <dbReference type="EMBL" id="MBD2867649.1"/>
    </source>
</evidence>
<protein>
    <submittedName>
        <fullName evidence="1">Uncharacterized protein</fullName>
    </submittedName>
</protein>